<gene>
    <name evidence="1" type="ORF">PsorP6_004221</name>
</gene>
<accession>A0ACC0VN19</accession>
<keyword evidence="2" id="KW-1185">Reference proteome</keyword>
<sequence>MELEQIGKCLRLEGNEEEGKIIEERGRQMKNLGFSAMEQDALEETFNTSTMSNECNNIKRSMQSGDSEESYTSAGHHFASQ</sequence>
<reference evidence="1 2" key="1">
    <citation type="journal article" date="2022" name="bioRxiv">
        <title>The genome of the oomycete Peronosclerospora sorghi, a cosmopolitan pathogen of maize and sorghum, is inflated with dispersed pseudogenes.</title>
        <authorList>
            <person name="Fletcher K."/>
            <person name="Martin F."/>
            <person name="Isakeit T."/>
            <person name="Cavanaugh K."/>
            <person name="Magill C."/>
            <person name="Michelmore R."/>
        </authorList>
    </citation>
    <scope>NUCLEOTIDE SEQUENCE [LARGE SCALE GENOMIC DNA]</scope>
    <source>
        <strain evidence="1">P6</strain>
    </source>
</reference>
<comment type="caution">
    <text evidence="1">The sequence shown here is derived from an EMBL/GenBank/DDBJ whole genome shotgun (WGS) entry which is preliminary data.</text>
</comment>
<protein>
    <submittedName>
        <fullName evidence="1">Uncharacterized protein</fullName>
    </submittedName>
</protein>
<evidence type="ECO:0000313" key="1">
    <source>
        <dbReference type="EMBL" id="KAI9907128.1"/>
    </source>
</evidence>
<dbReference type="Proteomes" id="UP001163321">
    <property type="component" value="Chromosome 8"/>
</dbReference>
<dbReference type="EMBL" id="CM047587">
    <property type="protein sequence ID" value="KAI9907128.1"/>
    <property type="molecule type" value="Genomic_DNA"/>
</dbReference>
<name>A0ACC0VN19_9STRA</name>
<organism evidence="1 2">
    <name type="scientific">Peronosclerospora sorghi</name>
    <dbReference type="NCBI Taxonomy" id="230839"/>
    <lineage>
        <taxon>Eukaryota</taxon>
        <taxon>Sar</taxon>
        <taxon>Stramenopiles</taxon>
        <taxon>Oomycota</taxon>
        <taxon>Peronosporomycetes</taxon>
        <taxon>Peronosporales</taxon>
        <taxon>Peronosporaceae</taxon>
        <taxon>Peronosclerospora</taxon>
    </lineage>
</organism>
<evidence type="ECO:0000313" key="2">
    <source>
        <dbReference type="Proteomes" id="UP001163321"/>
    </source>
</evidence>
<proteinExistence type="predicted"/>